<dbReference type="GO" id="GO:0006782">
    <property type="term" value="P:protoporphyrinogen IX biosynthetic process"/>
    <property type="evidence" value="ECO:0007669"/>
    <property type="project" value="UniProtKB-UniRule"/>
</dbReference>
<evidence type="ECO:0000256" key="9">
    <source>
        <dbReference type="ARBA" id="ARBA00023315"/>
    </source>
</evidence>
<evidence type="ECO:0000256" key="3">
    <source>
        <dbReference type="ARBA" id="ARBA00008392"/>
    </source>
</evidence>
<dbReference type="InterPro" id="IPR015424">
    <property type="entry name" value="PyrdxlP-dep_Trfase"/>
</dbReference>
<dbReference type="SUPFAM" id="SSF53383">
    <property type="entry name" value="PLP-dependent transferases"/>
    <property type="match status" value="1"/>
</dbReference>
<evidence type="ECO:0000256" key="5">
    <source>
        <dbReference type="ARBA" id="ARBA00013257"/>
    </source>
</evidence>
<dbReference type="InterPro" id="IPR001917">
    <property type="entry name" value="Aminotrans_II_pyridoxalP_BS"/>
</dbReference>
<dbReference type="InterPro" id="IPR015421">
    <property type="entry name" value="PyrdxlP-dep_Trfase_major"/>
</dbReference>
<comment type="subunit">
    <text evidence="4">Homodimer.</text>
</comment>
<dbReference type="InterPro" id="IPR004839">
    <property type="entry name" value="Aminotransferase_I/II_large"/>
</dbReference>
<accession>A0A0P1G7G7</accession>
<keyword evidence="7 14" id="KW-0663">Pyridoxal phosphate</keyword>
<evidence type="ECO:0000256" key="7">
    <source>
        <dbReference type="ARBA" id="ARBA00022898"/>
    </source>
</evidence>
<dbReference type="InterPro" id="IPR015422">
    <property type="entry name" value="PyrdxlP-dep_Trfase_small"/>
</dbReference>
<evidence type="ECO:0000313" key="17">
    <source>
        <dbReference type="EMBL" id="CUH77622.1"/>
    </source>
</evidence>
<keyword evidence="9 15" id="KW-0012">Acyltransferase</keyword>
<evidence type="ECO:0000259" key="16">
    <source>
        <dbReference type="Pfam" id="PF00155"/>
    </source>
</evidence>
<keyword evidence="18" id="KW-1185">Reference proteome</keyword>
<comment type="catalytic activity">
    <reaction evidence="13 15">
        <text>succinyl-CoA + glycine + H(+) = 5-aminolevulinate + CO2 + CoA</text>
        <dbReference type="Rhea" id="RHEA:12921"/>
        <dbReference type="ChEBI" id="CHEBI:15378"/>
        <dbReference type="ChEBI" id="CHEBI:16526"/>
        <dbReference type="ChEBI" id="CHEBI:57287"/>
        <dbReference type="ChEBI" id="CHEBI:57292"/>
        <dbReference type="ChEBI" id="CHEBI:57305"/>
        <dbReference type="ChEBI" id="CHEBI:356416"/>
        <dbReference type="EC" id="2.3.1.37"/>
    </reaction>
</comment>
<proteinExistence type="inferred from homology"/>
<dbReference type="STRING" id="441103.TRN7648_01571"/>
<evidence type="ECO:0000313" key="18">
    <source>
        <dbReference type="Proteomes" id="UP000054935"/>
    </source>
</evidence>
<dbReference type="InterPro" id="IPR010961">
    <property type="entry name" value="4pyrrol_synth_NH2levulA_synth"/>
</dbReference>
<dbReference type="GO" id="GO:0030170">
    <property type="term" value="F:pyridoxal phosphate binding"/>
    <property type="evidence" value="ECO:0007669"/>
    <property type="project" value="UniProtKB-UniRule"/>
</dbReference>
<evidence type="ECO:0000256" key="6">
    <source>
        <dbReference type="ARBA" id="ARBA00022679"/>
    </source>
</evidence>
<dbReference type="OrthoDB" id="9807157at2"/>
<evidence type="ECO:0000256" key="2">
    <source>
        <dbReference type="ARBA" id="ARBA00005029"/>
    </source>
</evidence>
<dbReference type="PANTHER" id="PTHR13693">
    <property type="entry name" value="CLASS II AMINOTRANSFERASE/8-AMINO-7-OXONONANOATE SYNTHASE"/>
    <property type="match status" value="1"/>
</dbReference>
<dbReference type="RefSeq" id="WP_058247054.1">
    <property type="nucleotide sequence ID" value="NZ_CYSE01000002.1"/>
</dbReference>
<comment type="similarity">
    <text evidence="3 14">Belongs to the class-II pyridoxal-phosphate-dependent aminotransferase family.</text>
</comment>
<dbReference type="Gene3D" id="3.90.1150.10">
    <property type="entry name" value="Aspartate Aminotransferase, domain 1"/>
    <property type="match status" value="1"/>
</dbReference>
<name>A0A0P1G7G7_9RHOB</name>
<keyword evidence="8 15" id="KW-0350">Heme biosynthesis</keyword>
<dbReference type="FunFam" id="3.40.640.10:FF:000006">
    <property type="entry name" value="5-aminolevulinate synthase, mitochondrial"/>
    <property type="match status" value="1"/>
</dbReference>
<dbReference type="NCBIfam" id="TIGR01821">
    <property type="entry name" value="5aminolev_synth"/>
    <property type="match status" value="1"/>
</dbReference>
<dbReference type="AlphaFoldDB" id="A0A0P1G7G7"/>
<dbReference type="InterPro" id="IPR050087">
    <property type="entry name" value="AON_synthase_class-II"/>
</dbReference>
<gene>
    <name evidence="17" type="primary">hemA</name>
    <name evidence="17" type="ORF">TRN7648_01571</name>
</gene>
<evidence type="ECO:0000256" key="13">
    <source>
        <dbReference type="ARBA" id="ARBA00047654"/>
    </source>
</evidence>
<dbReference type="EMBL" id="CYSE01000002">
    <property type="protein sequence ID" value="CUH77622.1"/>
    <property type="molecule type" value="Genomic_DNA"/>
</dbReference>
<protein>
    <recommendedName>
        <fullName evidence="5 15">5-aminolevulinate synthase</fullName>
        <ecNumber evidence="5 15">2.3.1.37</ecNumber>
    </recommendedName>
    <alternativeName>
        <fullName evidence="10 15">5-aminolevulinic acid synthase</fullName>
    </alternativeName>
    <alternativeName>
        <fullName evidence="11 15">Delta-ALA synthase</fullName>
    </alternativeName>
    <alternativeName>
        <fullName evidence="12 15">Delta-aminolevulinate synthase</fullName>
    </alternativeName>
</protein>
<dbReference type="PANTHER" id="PTHR13693:SF102">
    <property type="entry name" value="2-AMINO-3-KETOBUTYRATE COENZYME A LIGASE, MITOCHONDRIAL"/>
    <property type="match status" value="1"/>
</dbReference>
<organism evidence="17 18">
    <name type="scientific">Tropicibacter naphthalenivorans</name>
    <dbReference type="NCBI Taxonomy" id="441103"/>
    <lineage>
        <taxon>Bacteria</taxon>
        <taxon>Pseudomonadati</taxon>
        <taxon>Pseudomonadota</taxon>
        <taxon>Alphaproteobacteria</taxon>
        <taxon>Rhodobacterales</taxon>
        <taxon>Roseobacteraceae</taxon>
        <taxon>Tropicibacter</taxon>
    </lineage>
</organism>
<dbReference type="UniPathway" id="UPA00251">
    <property type="reaction ID" value="UER00375"/>
</dbReference>
<evidence type="ECO:0000256" key="15">
    <source>
        <dbReference type="RuleBase" id="RU910713"/>
    </source>
</evidence>
<evidence type="ECO:0000256" key="8">
    <source>
        <dbReference type="ARBA" id="ARBA00023133"/>
    </source>
</evidence>
<evidence type="ECO:0000256" key="12">
    <source>
        <dbReference type="ARBA" id="ARBA00032773"/>
    </source>
</evidence>
<dbReference type="Gene3D" id="3.40.640.10">
    <property type="entry name" value="Type I PLP-dependent aspartate aminotransferase-like (Major domain)"/>
    <property type="match status" value="1"/>
</dbReference>
<keyword evidence="6 15" id="KW-0808">Transferase</keyword>
<dbReference type="CDD" id="cd06454">
    <property type="entry name" value="KBL_like"/>
    <property type="match status" value="1"/>
</dbReference>
<dbReference type="GO" id="GO:0003870">
    <property type="term" value="F:5-aminolevulinate synthase activity"/>
    <property type="evidence" value="ECO:0007669"/>
    <property type="project" value="UniProtKB-EC"/>
</dbReference>
<evidence type="ECO:0000256" key="1">
    <source>
        <dbReference type="ARBA" id="ARBA00001933"/>
    </source>
</evidence>
<dbReference type="PROSITE" id="PS00599">
    <property type="entry name" value="AA_TRANSFER_CLASS_2"/>
    <property type="match status" value="1"/>
</dbReference>
<evidence type="ECO:0000256" key="10">
    <source>
        <dbReference type="ARBA" id="ARBA00031691"/>
    </source>
</evidence>
<evidence type="ECO:0000256" key="4">
    <source>
        <dbReference type="ARBA" id="ARBA00011738"/>
    </source>
</evidence>
<feature type="domain" description="Aminotransferase class I/classII large" evidence="16">
    <location>
        <begin position="48"/>
        <end position="391"/>
    </location>
</feature>
<reference evidence="17 18" key="1">
    <citation type="submission" date="2015-09" db="EMBL/GenBank/DDBJ databases">
        <authorList>
            <consortium name="Swine Surveillance"/>
        </authorList>
    </citation>
    <scope>NUCLEOTIDE SEQUENCE [LARGE SCALE GENOMIC DNA]</scope>
    <source>
        <strain evidence="17 18">CECT 7648</strain>
    </source>
</reference>
<comment type="pathway">
    <text evidence="2 15">Porphyrin-containing compound metabolism; protoporphyrin-IX biosynthesis; 5-aminolevulinate from glycine: step 1/1.</text>
</comment>
<dbReference type="EC" id="2.3.1.37" evidence="5 15"/>
<comment type="cofactor">
    <cofactor evidence="1 14">
        <name>pyridoxal 5'-phosphate</name>
        <dbReference type="ChEBI" id="CHEBI:597326"/>
    </cofactor>
</comment>
<dbReference type="Pfam" id="PF00155">
    <property type="entry name" value="Aminotran_1_2"/>
    <property type="match status" value="1"/>
</dbReference>
<evidence type="ECO:0000256" key="14">
    <source>
        <dbReference type="RuleBase" id="RU003693"/>
    </source>
</evidence>
<dbReference type="Proteomes" id="UP000054935">
    <property type="component" value="Unassembled WGS sequence"/>
</dbReference>
<sequence>MDYTAKLDEALNRLHEEGRYRTFIDIERKNGQFPHAVWTKPDGSEQPITVWCGNDYLGMGQHPVVLAAMHEAIDATGAGSGGTRNISGTTVYHKALEAELADLHGKEAALLFTSAYVANDATLSTLPKLFPGLIIYSDELNHASMIEGVRRNGGAKRIFKHNDVADLRAKLEADDPAAPKLIAFESVYSMDGDFGPIKEICDLADEFGALTYIDEVHAVGMYGPRGGGVCERDRLMHRIDIINGTLAKAYGVMGGYIAASEKMCDAVRSYAPGFIFSTSLSPALAAGARASVAFLKTSEGQKLRDQHQTQAKILKTRLKGLGMPIIDHGSHIVPVIVGDPVHTKKLSDMLLEGFGIYVQPINFPTVPRGTERLRFTPSPVHGPKEMDALVSGMDQLWSHCALNRAELAG</sequence>
<evidence type="ECO:0000256" key="11">
    <source>
        <dbReference type="ARBA" id="ARBA00031945"/>
    </source>
</evidence>